<reference evidence="2 3" key="1">
    <citation type="submission" date="2016-11" db="EMBL/GenBank/DDBJ databases">
        <authorList>
            <person name="Jaros S."/>
            <person name="Januszkiewicz K."/>
            <person name="Wedrychowicz H."/>
        </authorList>
    </citation>
    <scope>NUCLEOTIDE SEQUENCE [LARGE SCALE GENOMIC DNA]</scope>
    <source>
        <strain evidence="2 3">GAS242</strain>
    </source>
</reference>
<dbReference type="RefSeq" id="WP_079565634.1">
    <property type="nucleotide sequence ID" value="NZ_LT670818.1"/>
</dbReference>
<proteinExistence type="predicted"/>
<name>A0A1M5ITX4_9BRAD</name>
<evidence type="ECO:0008006" key="4">
    <source>
        <dbReference type="Google" id="ProtNLM"/>
    </source>
</evidence>
<dbReference type="Pfam" id="PF12071">
    <property type="entry name" value="DUF3551"/>
    <property type="match status" value="1"/>
</dbReference>
<dbReference type="Proteomes" id="UP000190675">
    <property type="component" value="Chromosome I"/>
</dbReference>
<accession>A0A1M5ITX4</accession>
<feature type="signal peptide" evidence="1">
    <location>
        <begin position="1"/>
        <end position="19"/>
    </location>
</feature>
<dbReference type="OrthoDB" id="8255753at2"/>
<gene>
    <name evidence="2" type="ORF">SAMN05444169_1771</name>
</gene>
<keyword evidence="1" id="KW-0732">Signal</keyword>
<evidence type="ECO:0000313" key="2">
    <source>
        <dbReference type="EMBL" id="SHG31223.1"/>
    </source>
</evidence>
<sequence>MRNVILAVMAVAAAGAAMAGSGPAAARDYPYCLRGGGYGYTGDCSYTSYAQCQASASGRRAYCDVNPLFAFGEQRRGRPYRSY</sequence>
<protein>
    <recommendedName>
        <fullName evidence="4">DUF3551 domain-containing protein</fullName>
    </recommendedName>
</protein>
<dbReference type="EMBL" id="LT670818">
    <property type="protein sequence ID" value="SHG31223.1"/>
    <property type="molecule type" value="Genomic_DNA"/>
</dbReference>
<evidence type="ECO:0000256" key="1">
    <source>
        <dbReference type="SAM" id="SignalP"/>
    </source>
</evidence>
<dbReference type="InterPro" id="IPR021937">
    <property type="entry name" value="DUF3551"/>
</dbReference>
<dbReference type="AlphaFoldDB" id="A0A1M5ITX4"/>
<feature type="chain" id="PRO_5012590001" description="DUF3551 domain-containing protein" evidence="1">
    <location>
        <begin position="20"/>
        <end position="83"/>
    </location>
</feature>
<evidence type="ECO:0000313" key="3">
    <source>
        <dbReference type="Proteomes" id="UP000190675"/>
    </source>
</evidence>
<organism evidence="2 3">
    <name type="scientific">Bradyrhizobium erythrophlei</name>
    <dbReference type="NCBI Taxonomy" id="1437360"/>
    <lineage>
        <taxon>Bacteria</taxon>
        <taxon>Pseudomonadati</taxon>
        <taxon>Pseudomonadota</taxon>
        <taxon>Alphaproteobacteria</taxon>
        <taxon>Hyphomicrobiales</taxon>
        <taxon>Nitrobacteraceae</taxon>
        <taxon>Bradyrhizobium</taxon>
    </lineage>
</organism>